<feature type="domain" description="Homing endonuclease LAGLIDADG" evidence="1">
    <location>
        <begin position="3"/>
        <end position="87"/>
    </location>
</feature>
<gene>
    <name evidence="2" type="ORF">GCM10008967_17130</name>
</gene>
<dbReference type="InterPro" id="IPR004860">
    <property type="entry name" value="LAGLIDADG_dom"/>
</dbReference>
<evidence type="ECO:0000259" key="1">
    <source>
        <dbReference type="Pfam" id="PF14528"/>
    </source>
</evidence>
<accession>A0ABN0W6V2</accession>
<sequence length="135" mass="15818">MKDWEASYLAGIIDGEGSITLTRIHENEHRRPCITIASTDKELLIYLQSLTRGAITNKKNYNPARHKDSYVLSIKNKKDVFSILEQIIPFLRVNQKKKRAKWIIEKYDLVTARNGKYNQQMLLNKNTFEEGFFQI</sequence>
<comment type="caution">
    <text evidence="2">The sequence shown here is derived from an EMBL/GenBank/DDBJ whole genome shotgun (WGS) entry which is preliminary data.</text>
</comment>
<name>A0ABN0W6V2_9BACI</name>
<protein>
    <recommendedName>
        <fullName evidence="1">Homing endonuclease LAGLIDADG domain-containing protein</fullName>
    </recommendedName>
</protein>
<dbReference type="Pfam" id="PF14528">
    <property type="entry name" value="LAGLIDADG_3"/>
    <property type="match status" value="1"/>
</dbReference>
<dbReference type="Proteomes" id="UP001500782">
    <property type="component" value="Unassembled WGS sequence"/>
</dbReference>
<dbReference type="RefSeq" id="WP_343798179.1">
    <property type="nucleotide sequence ID" value="NZ_BAAADJ010000017.1"/>
</dbReference>
<evidence type="ECO:0000313" key="3">
    <source>
        <dbReference type="Proteomes" id="UP001500782"/>
    </source>
</evidence>
<organism evidence="2 3">
    <name type="scientific">Bacillus carboniphilus</name>
    <dbReference type="NCBI Taxonomy" id="86663"/>
    <lineage>
        <taxon>Bacteria</taxon>
        <taxon>Bacillati</taxon>
        <taxon>Bacillota</taxon>
        <taxon>Bacilli</taxon>
        <taxon>Bacillales</taxon>
        <taxon>Bacillaceae</taxon>
        <taxon>Bacillus</taxon>
    </lineage>
</organism>
<dbReference type="EMBL" id="BAAADJ010000017">
    <property type="protein sequence ID" value="GAA0327172.1"/>
    <property type="molecule type" value="Genomic_DNA"/>
</dbReference>
<dbReference type="Gene3D" id="3.10.28.10">
    <property type="entry name" value="Homing endonucleases"/>
    <property type="match status" value="1"/>
</dbReference>
<dbReference type="SUPFAM" id="SSF55608">
    <property type="entry name" value="Homing endonucleases"/>
    <property type="match status" value="1"/>
</dbReference>
<reference evidence="2 3" key="1">
    <citation type="journal article" date="2019" name="Int. J. Syst. Evol. Microbiol.">
        <title>The Global Catalogue of Microorganisms (GCM) 10K type strain sequencing project: providing services to taxonomists for standard genome sequencing and annotation.</title>
        <authorList>
            <consortium name="The Broad Institute Genomics Platform"/>
            <consortium name="The Broad Institute Genome Sequencing Center for Infectious Disease"/>
            <person name="Wu L."/>
            <person name="Ma J."/>
        </authorList>
    </citation>
    <scope>NUCLEOTIDE SEQUENCE [LARGE SCALE GENOMIC DNA]</scope>
    <source>
        <strain evidence="2 3">JCM 9731</strain>
    </source>
</reference>
<proteinExistence type="predicted"/>
<keyword evidence="3" id="KW-1185">Reference proteome</keyword>
<evidence type="ECO:0000313" key="2">
    <source>
        <dbReference type="EMBL" id="GAA0327172.1"/>
    </source>
</evidence>
<dbReference type="InterPro" id="IPR027434">
    <property type="entry name" value="Homing_endonucl"/>
</dbReference>